<evidence type="ECO:0000313" key="3">
    <source>
        <dbReference type="EMBL" id="CAF4054702.1"/>
    </source>
</evidence>
<evidence type="ECO:0000313" key="4">
    <source>
        <dbReference type="Proteomes" id="UP000663889"/>
    </source>
</evidence>
<accession>A0A814XJ44</accession>
<evidence type="ECO:0000256" key="1">
    <source>
        <dbReference type="SAM" id="MobiDB-lite"/>
    </source>
</evidence>
<evidence type="ECO:0000313" key="2">
    <source>
        <dbReference type="EMBL" id="CAF1216568.1"/>
    </source>
</evidence>
<reference evidence="2" key="1">
    <citation type="submission" date="2021-02" db="EMBL/GenBank/DDBJ databases">
        <authorList>
            <person name="Nowell W R."/>
        </authorList>
    </citation>
    <scope>NUCLEOTIDE SEQUENCE</scope>
</reference>
<organism evidence="2 4">
    <name type="scientific">Rotaria sordida</name>
    <dbReference type="NCBI Taxonomy" id="392033"/>
    <lineage>
        <taxon>Eukaryota</taxon>
        <taxon>Metazoa</taxon>
        <taxon>Spiralia</taxon>
        <taxon>Gnathifera</taxon>
        <taxon>Rotifera</taxon>
        <taxon>Eurotatoria</taxon>
        <taxon>Bdelloidea</taxon>
        <taxon>Philodinida</taxon>
        <taxon>Philodinidae</taxon>
        <taxon>Rotaria</taxon>
    </lineage>
</organism>
<dbReference type="EMBL" id="CAJNOU010001522">
    <property type="protein sequence ID" value="CAF1216568.1"/>
    <property type="molecule type" value="Genomic_DNA"/>
</dbReference>
<dbReference type="Proteomes" id="UP000663874">
    <property type="component" value="Unassembled WGS sequence"/>
</dbReference>
<gene>
    <name evidence="3" type="ORF">FNK824_LOCUS28905</name>
    <name evidence="2" type="ORF">SEV965_LOCUS21953</name>
</gene>
<feature type="non-terminal residue" evidence="2">
    <location>
        <position position="47"/>
    </location>
</feature>
<feature type="region of interest" description="Disordered" evidence="1">
    <location>
        <begin position="1"/>
        <end position="29"/>
    </location>
</feature>
<name>A0A814XJ44_9BILA</name>
<dbReference type="AlphaFoldDB" id="A0A814XJ44"/>
<protein>
    <submittedName>
        <fullName evidence="2">Uncharacterized protein</fullName>
    </submittedName>
</protein>
<dbReference type="EMBL" id="CAJOBE010008139">
    <property type="protein sequence ID" value="CAF4054702.1"/>
    <property type="molecule type" value="Genomic_DNA"/>
</dbReference>
<feature type="compositionally biased region" description="Polar residues" evidence="1">
    <location>
        <begin position="1"/>
        <end position="18"/>
    </location>
</feature>
<comment type="caution">
    <text evidence="2">The sequence shown here is derived from an EMBL/GenBank/DDBJ whole genome shotgun (WGS) entry which is preliminary data.</text>
</comment>
<sequence length="47" mass="5433">MATYGDTLNQTFPRLSSNGDDELHRTFHTPSYNTKSAGFNFEQQFLF</sequence>
<dbReference type="Proteomes" id="UP000663889">
    <property type="component" value="Unassembled WGS sequence"/>
</dbReference>
<proteinExistence type="predicted"/>